<gene>
    <name evidence="2" type="ORF">C7402_14244</name>
</gene>
<sequence>MDRLGIEPSQPKQLLYRQPRVLSGIPIQKTKCPARGRANPQLSSWRRHGSGRERPQVFDAHDVGNTGI</sequence>
<evidence type="ECO:0000256" key="1">
    <source>
        <dbReference type="SAM" id="MobiDB-lite"/>
    </source>
</evidence>
<reference evidence="2 3" key="1">
    <citation type="submission" date="2018-05" db="EMBL/GenBank/DDBJ databases">
        <title>Genomic Encyclopedia of Type Strains, Phase IV (KMG-V): Genome sequencing to study the core and pangenomes of soil and plant-associated prokaryotes.</title>
        <authorList>
            <person name="Whitman W."/>
        </authorList>
    </citation>
    <scope>NUCLEOTIDE SEQUENCE [LARGE SCALE GENOMIC DNA]</scope>
    <source>
        <strain evidence="2 3">SCZa-39</strain>
    </source>
</reference>
<keyword evidence="3" id="KW-1185">Reference proteome</keyword>
<proteinExistence type="predicted"/>
<accession>A0ABX5K730</accession>
<dbReference type="EMBL" id="QEOB01000042">
    <property type="protein sequence ID" value="PVX61253.1"/>
    <property type="molecule type" value="Genomic_DNA"/>
</dbReference>
<comment type="caution">
    <text evidence="2">The sequence shown here is derived from an EMBL/GenBank/DDBJ whole genome shotgun (WGS) entry which is preliminary data.</text>
</comment>
<organism evidence="2 3">
    <name type="scientific">Paraburkholderia unamae</name>
    <dbReference type="NCBI Taxonomy" id="219649"/>
    <lineage>
        <taxon>Bacteria</taxon>
        <taxon>Pseudomonadati</taxon>
        <taxon>Pseudomonadota</taxon>
        <taxon>Betaproteobacteria</taxon>
        <taxon>Burkholderiales</taxon>
        <taxon>Burkholderiaceae</taxon>
        <taxon>Paraburkholderia</taxon>
    </lineage>
</organism>
<feature type="region of interest" description="Disordered" evidence="1">
    <location>
        <begin position="31"/>
        <end position="68"/>
    </location>
</feature>
<dbReference type="Proteomes" id="UP000245712">
    <property type="component" value="Unassembled WGS sequence"/>
</dbReference>
<evidence type="ECO:0000313" key="2">
    <source>
        <dbReference type="EMBL" id="PVX61253.1"/>
    </source>
</evidence>
<evidence type="ECO:0000313" key="3">
    <source>
        <dbReference type="Proteomes" id="UP000245712"/>
    </source>
</evidence>
<protein>
    <submittedName>
        <fullName evidence="2">Uncharacterized protein</fullName>
    </submittedName>
</protein>
<feature type="compositionally biased region" description="Basic and acidic residues" evidence="1">
    <location>
        <begin position="50"/>
        <end position="62"/>
    </location>
</feature>
<name>A0ABX5K730_9BURK</name>